<organism evidence="2 3">
    <name type="scientific">Lophiotrema nucula</name>
    <dbReference type="NCBI Taxonomy" id="690887"/>
    <lineage>
        <taxon>Eukaryota</taxon>
        <taxon>Fungi</taxon>
        <taxon>Dikarya</taxon>
        <taxon>Ascomycota</taxon>
        <taxon>Pezizomycotina</taxon>
        <taxon>Dothideomycetes</taxon>
        <taxon>Pleosporomycetidae</taxon>
        <taxon>Pleosporales</taxon>
        <taxon>Lophiotremataceae</taxon>
        <taxon>Lophiotrema</taxon>
    </lineage>
</organism>
<keyword evidence="1" id="KW-0472">Membrane</keyword>
<dbReference type="AlphaFoldDB" id="A0A6A5YS31"/>
<feature type="transmembrane region" description="Helical" evidence="1">
    <location>
        <begin position="6"/>
        <end position="26"/>
    </location>
</feature>
<keyword evidence="1" id="KW-1133">Transmembrane helix</keyword>
<evidence type="ECO:0000313" key="2">
    <source>
        <dbReference type="EMBL" id="KAF2109965.1"/>
    </source>
</evidence>
<dbReference type="EMBL" id="ML977340">
    <property type="protein sequence ID" value="KAF2109965.1"/>
    <property type="molecule type" value="Genomic_DNA"/>
</dbReference>
<keyword evidence="3" id="KW-1185">Reference proteome</keyword>
<reference evidence="2" key="1">
    <citation type="journal article" date="2020" name="Stud. Mycol.">
        <title>101 Dothideomycetes genomes: a test case for predicting lifestyles and emergence of pathogens.</title>
        <authorList>
            <person name="Haridas S."/>
            <person name="Albert R."/>
            <person name="Binder M."/>
            <person name="Bloem J."/>
            <person name="Labutti K."/>
            <person name="Salamov A."/>
            <person name="Andreopoulos B."/>
            <person name="Baker S."/>
            <person name="Barry K."/>
            <person name="Bills G."/>
            <person name="Bluhm B."/>
            <person name="Cannon C."/>
            <person name="Castanera R."/>
            <person name="Culley D."/>
            <person name="Daum C."/>
            <person name="Ezra D."/>
            <person name="Gonzalez J."/>
            <person name="Henrissat B."/>
            <person name="Kuo A."/>
            <person name="Liang C."/>
            <person name="Lipzen A."/>
            <person name="Lutzoni F."/>
            <person name="Magnuson J."/>
            <person name="Mondo S."/>
            <person name="Nolan M."/>
            <person name="Ohm R."/>
            <person name="Pangilinan J."/>
            <person name="Park H.-J."/>
            <person name="Ramirez L."/>
            <person name="Alfaro M."/>
            <person name="Sun H."/>
            <person name="Tritt A."/>
            <person name="Yoshinaga Y."/>
            <person name="Zwiers L.-H."/>
            <person name="Turgeon B."/>
            <person name="Goodwin S."/>
            <person name="Spatafora J."/>
            <person name="Crous P."/>
            <person name="Grigoriev I."/>
        </authorList>
    </citation>
    <scope>NUCLEOTIDE SEQUENCE</scope>
    <source>
        <strain evidence="2">CBS 627.86</strain>
    </source>
</reference>
<sequence>MVVDPVTIAAAFAIFQAIFGVFMTFINRLRHRDPNFRQNARLIDRLKEFFSFRRADQRLPWEVRDDLRLLQDRARDWPEYARGEEYDYDDGYGGHYEEFYDDDW</sequence>
<evidence type="ECO:0000313" key="3">
    <source>
        <dbReference type="Proteomes" id="UP000799770"/>
    </source>
</evidence>
<proteinExistence type="predicted"/>
<protein>
    <submittedName>
        <fullName evidence="2">Uncharacterized protein</fullName>
    </submittedName>
</protein>
<gene>
    <name evidence="2" type="ORF">BDV96DRAFT_651530</name>
</gene>
<evidence type="ECO:0000256" key="1">
    <source>
        <dbReference type="SAM" id="Phobius"/>
    </source>
</evidence>
<name>A0A6A5YS31_9PLEO</name>
<keyword evidence="1" id="KW-0812">Transmembrane</keyword>
<dbReference type="Proteomes" id="UP000799770">
    <property type="component" value="Unassembled WGS sequence"/>
</dbReference>
<accession>A0A6A5YS31</accession>